<gene>
    <name evidence="1" type="ORF">DEA37_0012850</name>
</gene>
<keyword evidence="2" id="KW-1185">Reference proteome</keyword>
<dbReference type="SUPFAM" id="SSF54648">
    <property type="entry name" value="DLC"/>
    <property type="match status" value="1"/>
</dbReference>
<dbReference type="Pfam" id="PF01221">
    <property type="entry name" value="Dynein_light"/>
    <property type="match status" value="1"/>
</dbReference>
<dbReference type="GO" id="GO:0007017">
    <property type="term" value="P:microtubule-based process"/>
    <property type="evidence" value="ECO:0007669"/>
    <property type="project" value="InterPro"/>
</dbReference>
<dbReference type="GO" id="GO:0030286">
    <property type="term" value="C:dynein complex"/>
    <property type="evidence" value="ECO:0007669"/>
    <property type="project" value="InterPro"/>
</dbReference>
<dbReference type="Proteomes" id="UP000324629">
    <property type="component" value="Unassembled WGS sequence"/>
</dbReference>
<accession>A0A5J4N9M1</accession>
<dbReference type="CDD" id="cd21454">
    <property type="entry name" value="DLC-like_TAL"/>
    <property type="match status" value="1"/>
</dbReference>
<dbReference type="SMART" id="SM01375">
    <property type="entry name" value="Dynein_light"/>
    <property type="match status" value="1"/>
</dbReference>
<evidence type="ECO:0008006" key="3">
    <source>
        <dbReference type="Google" id="ProtNLM"/>
    </source>
</evidence>
<dbReference type="Gene3D" id="3.30.740.10">
    <property type="entry name" value="Protein Inhibitor Of Neuronal Nitric Oxide Synthase"/>
    <property type="match status" value="1"/>
</dbReference>
<protein>
    <recommendedName>
        <fullName evidence="3">Tegument antigen</fullName>
    </recommendedName>
</protein>
<dbReference type="EMBL" id="QNGE01005495">
    <property type="protein sequence ID" value="KAA3672008.1"/>
    <property type="molecule type" value="Genomic_DNA"/>
</dbReference>
<sequence length="199" mass="23263">MSKQTSVSNDEYLYVTFVYAHAHICNKTVTSQDQLNRPTYNVRAICFARKICAIQLLQFSLQKWRNLFDPTNTGKITLEKFCDVLGLKAAEVIKKREALYQSQGPRLGDDIQVIFQNMPLEQQVLITDEVRLRASRITSDDQIQQFTVDMKQFLDERFGPSWQVLVVDGNFWLTHTYIPNSSFQFNMQDRSFAFWKITE</sequence>
<reference evidence="1 2" key="1">
    <citation type="journal article" date="2019" name="Gigascience">
        <title>Whole-genome sequence of the oriental lung fluke Paragonimus westermani.</title>
        <authorList>
            <person name="Oey H."/>
            <person name="Zakrzewski M."/>
            <person name="Narain K."/>
            <person name="Devi K.R."/>
            <person name="Agatsuma T."/>
            <person name="Nawaratna S."/>
            <person name="Gobert G.N."/>
            <person name="Jones M.K."/>
            <person name="Ragan M.A."/>
            <person name="McManus D.P."/>
            <person name="Krause L."/>
        </authorList>
    </citation>
    <scope>NUCLEOTIDE SEQUENCE [LARGE SCALE GENOMIC DNA]</scope>
    <source>
        <strain evidence="1 2">IND2009</strain>
    </source>
</reference>
<evidence type="ECO:0000313" key="1">
    <source>
        <dbReference type="EMBL" id="KAA3672008.1"/>
    </source>
</evidence>
<name>A0A5J4N9M1_9TREM</name>
<dbReference type="InterPro" id="IPR001372">
    <property type="entry name" value="Dynein_light_chain_typ-1/2"/>
</dbReference>
<organism evidence="1 2">
    <name type="scientific">Paragonimus westermani</name>
    <dbReference type="NCBI Taxonomy" id="34504"/>
    <lineage>
        <taxon>Eukaryota</taxon>
        <taxon>Metazoa</taxon>
        <taxon>Spiralia</taxon>
        <taxon>Lophotrochozoa</taxon>
        <taxon>Platyhelminthes</taxon>
        <taxon>Trematoda</taxon>
        <taxon>Digenea</taxon>
        <taxon>Plagiorchiida</taxon>
        <taxon>Troglotremata</taxon>
        <taxon>Troglotrematidae</taxon>
        <taxon>Paragonimus</taxon>
    </lineage>
</organism>
<dbReference type="AlphaFoldDB" id="A0A5J4N9M1"/>
<evidence type="ECO:0000313" key="2">
    <source>
        <dbReference type="Proteomes" id="UP000324629"/>
    </source>
</evidence>
<comment type="caution">
    <text evidence="1">The sequence shown here is derived from an EMBL/GenBank/DDBJ whole genome shotgun (WGS) entry which is preliminary data.</text>
</comment>
<proteinExistence type="predicted"/>
<dbReference type="InterPro" id="IPR037177">
    <property type="entry name" value="DLC_sf"/>
</dbReference>